<dbReference type="Proteomes" id="UP001234178">
    <property type="component" value="Unassembled WGS sequence"/>
</dbReference>
<evidence type="ECO:0000256" key="1">
    <source>
        <dbReference type="ARBA" id="ARBA00006432"/>
    </source>
</evidence>
<proteinExistence type="inferred from homology"/>
<dbReference type="InterPro" id="IPR042099">
    <property type="entry name" value="ANL_N_sf"/>
</dbReference>
<keyword evidence="3" id="KW-0547">Nucleotide-binding</keyword>
<comment type="caution">
    <text evidence="6">The sequence shown here is derived from an EMBL/GenBank/DDBJ whole genome shotgun (WGS) entry which is preliminary data.</text>
</comment>
<sequence length="523" mass="58232">MTNFFSGNCNQMRAISGAEEDAGHRGSTPWMCQKDPSSTEEDHGTSGIVDGATRSTPWMCQCLTIRDPSSTEEDHGTSGIVDGATRSTPWMCQKDPSSTEEDHGTSGIVDGATRATPWMCQKDPSSTEEDHGTSGIVDGATRSTPWMCQKDPSSTEEDHGTSGIVDGATRATPWMCQKGPSSTEEDHGTSGIVEGATRSTPWMCQKDPSSTEEDHGTSGIVDGATRSTPWMCFIRRTPAAPKRTTGHRGSSMEQLDRRHGCVRRTPAAPKRTTGHRGSSREQLDRRHGCVRRTPAAPKRTTGHRGSSMEQLDRRHGCVRIKDWPNPRGEIHIGGSNVAVGYFKQPEKTLKAFYEENGRRWFRTGDIGEFTQEGFLKVIDRQKDLVKLQHGEYVSLGKVESELKINSLVDNICIYADPTKMFPVALLVPNFDQLKNLAEKSGIELETIEDVSNHPRRQQMEQLVLKELQKHAVKCRLQKFEVPQALTLLSDIWTPDTGLVTAAFKLKRKNIQDHYQFLINRMYF</sequence>
<keyword evidence="4" id="KW-0067">ATP-binding</keyword>
<keyword evidence="2" id="KW-0436">Ligase</keyword>
<evidence type="ECO:0000313" key="7">
    <source>
        <dbReference type="Proteomes" id="UP001234178"/>
    </source>
</evidence>
<feature type="region of interest" description="Disordered" evidence="5">
    <location>
        <begin position="265"/>
        <end position="287"/>
    </location>
</feature>
<evidence type="ECO:0000256" key="4">
    <source>
        <dbReference type="ARBA" id="ARBA00022840"/>
    </source>
</evidence>
<reference evidence="6 7" key="1">
    <citation type="journal article" date="2023" name="Nucleic Acids Res.">
        <title>The hologenome of Daphnia magna reveals possible DNA methylation and microbiome-mediated evolution of the host genome.</title>
        <authorList>
            <person name="Chaturvedi A."/>
            <person name="Li X."/>
            <person name="Dhandapani V."/>
            <person name="Marshall H."/>
            <person name="Kissane S."/>
            <person name="Cuenca-Cambronero M."/>
            <person name="Asole G."/>
            <person name="Calvet F."/>
            <person name="Ruiz-Romero M."/>
            <person name="Marangio P."/>
            <person name="Guigo R."/>
            <person name="Rago D."/>
            <person name="Mirbahai L."/>
            <person name="Eastwood N."/>
            <person name="Colbourne J.K."/>
            <person name="Zhou J."/>
            <person name="Mallon E."/>
            <person name="Orsini L."/>
        </authorList>
    </citation>
    <scope>NUCLEOTIDE SEQUENCE [LARGE SCALE GENOMIC DNA]</scope>
    <source>
        <strain evidence="6">LRV0_1</strain>
    </source>
</reference>
<accession>A0ABQ9ZFX7</accession>
<feature type="region of interest" description="Disordered" evidence="5">
    <location>
        <begin position="19"/>
        <end position="51"/>
    </location>
</feature>
<evidence type="ECO:0000256" key="3">
    <source>
        <dbReference type="ARBA" id="ARBA00022741"/>
    </source>
</evidence>
<name>A0ABQ9ZFX7_9CRUS</name>
<feature type="compositionally biased region" description="Basic and acidic residues" evidence="5">
    <location>
        <begin position="278"/>
        <end position="287"/>
    </location>
</feature>
<evidence type="ECO:0000256" key="5">
    <source>
        <dbReference type="SAM" id="MobiDB-lite"/>
    </source>
</evidence>
<dbReference type="Gene3D" id="3.40.50.12780">
    <property type="entry name" value="N-terminal domain of ligase-like"/>
    <property type="match status" value="1"/>
</dbReference>
<dbReference type="PANTHER" id="PTHR43272">
    <property type="entry name" value="LONG-CHAIN-FATTY-ACID--COA LIGASE"/>
    <property type="match status" value="1"/>
</dbReference>
<feature type="region of interest" description="Disordered" evidence="5">
    <location>
        <begin position="68"/>
        <end position="223"/>
    </location>
</feature>
<dbReference type="EMBL" id="JAOYFB010000003">
    <property type="protein sequence ID" value="KAK4011838.1"/>
    <property type="molecule type" value="Genomic_DNA"/>
</dbReference>
<dbReference type="SUPFAM" id="SSF56801">
    <property type="entry name" value="Acetyl-CoA synthetase-like"/>
    <property type="match status" value="1"/>
</dbReference>
<keyword evidence="7" id="KW-1185">Reference proteome</keyword>
<evidence type="ECO:0008006" key="8">
    <source>
        <dbReference type="Google" id="ProtNLM"/>
    </source>
</evidence>
<evidence type="ECO:0000313" key="6">
    <source>
        <dbReference type="EMBL" id="KAK4011838.1"/>
    </source>
</evidence>
<evidence type="ECO:0000256" key="2">
    <source>
        <dbReference type="ARBA" id="ARBA00022598"/>
    </source>
</evidence>
<comment type="similarity">
    <text evidence="1">Belongs to the ATP-dependent AMP-binding enzyme family.</text>
</comment>
<dbReference type="PANTHER" id="PTHR43272:SF83">
    <property type="entry name" value="ACYL-COA SYNTHETASE LONG-CHAIN, ISOFORM J"/>
    <property type="match status" value="1"/>
</dbReference>
<gene>
    <name evidence="6" type="ORF">OUZ56_020950</name>
</gene>
<organism evidence="6 7">
    <name type="scientific">Daphnia magna</name>
    <dbReference type="NCBI Taxonomy" id="35525"/>
    <lineage>
        <taxon>Eukaryota</taxon>
        <taxon>Metazoa</taxon>
        <taxon>Ecdysozoa</taxon>
        <taxon>Arthropoda</taxon>
        <taxon>Crustacea</taxon>
        <taxon>Branchiopoda</taxon>
        <taxon>Diplostraca</taxon>
        <taxon>Cladocera</taxon>
        <taxon>Anomopoda</taxon>
        <taxon>Daphniidae</taxon>
        <taxon>Daphnia</taxon>
    </lineage>
</organism>
<protein>
    <recommendedName>
        <fullName evidence="8">Long-chain-fatty-acid--CoA ligase</fullName>
    </recommendedName>
</protein>